<proteinExistence type="inferred from homology"/>
<dbReference type="InterPro" id="IPR008979">
    <property type="entry name" value="Galactose-bd-like_sf"/>
</dbReference>
<dbReference type="Pfam" id="PF02836">
    <property type="entry name" value="Glyco_hydro_2_C"/>
    <property type="match status" value="1"/>
</dbReference>
<dbReference type="STRING" id="313628.LNTAR_09144"/>
<dbReference type="PROSITE" id="PS00719">
    <property type="entry name" value="GLYCOSYL_HYDROL_F2_1"/>
    <property type="match status" value="1"/>
</dbReference>
<evidence type="ECO:0000313" key="10">
    <source>
        <dbReference type="Proteomes" id="UP000004947"/>
    </source>
</evidence>
<dbReference type="GO" id="GO:0030246">
    <property type="term" value="F:carbohydrate binding"/>
    <property type="evidence" value="ECO:0007669"/>
    <property type="project" value="InterPro"/>
</dbReference>
<accession>A6DI70</accession>
<dbReference type="Pfam" id="PF16353">
    <property type="entry name" value="LacZ_4"/>
    <property type="match status" value="1"/>
</dbReference>
<dbReference type="Gene3D" id="2.70.98.10">
    <property type="match status" value="1"/>
</dbReference>
<dbReference type="InterPro" id="IPR014718">
    <property type="entry name" value="GH-type_carb-bd"/>
</dbReference>
<dbReference type="Pfam" id="PF00703">
    <property type="entry name" value="Glyco_hydro_2"/>
    <property type="match status" value="1"/>
</dbReference>
<dbReference type="PRINTS" id="PR00132">
    <property type="entry name" value="GLHYDRLASE2"/>
</dbReference>
<dbReference type="InterPro" id="IPR006104">
    <property type="entry name" value="Glyco_hydro_2_N"/>
</dbReference>
<evidence type="ECO:0000313" key="9">
    <source>
        <dbReference type="EMBL" id="EDM28724.1"/>
    </source>
</evidence>
<evidence type="ECO:0000256" key="1">
    <source>
        <dbReference type="ARBA" id="ARBA00001412"/>
    </source>
</evidence>
<dbReference type="AlphaFoldDB" id="A6DI70"/>
<dbReference type="InterPro" id="IPR013783">
    <property type="entry name" value="Ig-like_fold"/>
</dbReference>
<dbReference type="SUPFAM" id="SSF74650">
    <property type="entry name" value="Galactose mutarotase-like"/>
    <property type="match status" value="1"/>
</dbReference>
<dbReference type="GO" id="GO:0005990">
    <property type="term" value="P:lactose catabolic process"/>
    <property type="evidence" value="ECO:0007669"/>
    <property type="project" value="TreeGrafter"/>
</dbReference>
<dbReference type="Pfam" id="PF02837">
    <property type="entry name" value="Glyco_hydro_2_N"/>
    <property type="match status" value="1"/>
</dbReference>
<protein>
    <recommendedName>
        <fullName evidence="3 7">Beta-galactosidase</fullName>
        <ecNumber evidence="3 7">3.2.1.23</ecNumber>
    </recommendedName>
    <alternativeName>
        <fullName evidence="6 7">Lactase</fullName>
    </alternativeName>
</protein>
<evidence type="ECO:0000256" key="6">
    <source>
        <dbReference type="ARBA" id="ARBA00032230"/>
    </source>
</evidence>
<dbReference type="SUPFAM" id="SSF49303">
    <property type="entry name" value="beta-Galactosidase/glucuronidase domain"/>
    <property type="match status" value="2"/>
</dbReference>
<dbReference type="Pfam" id="PF02929">
    <property type="entry name" value="Bgal_small_N"/>
    <property type="match status" value="1"/>
</dbReference>
<dbReference type="InterPro" id="IPR017853">
    <property type="entry name" value="GH"/>
</dbReference>
<keyword evidence="10" id="KW-1185">Reference proteome</keyword>
<sequence>MKINTWENPQFVSLNTLAPRPPLYSFDSLEKALEQDQSAYIHSLNGSWNFKLFNTPKEAHLDLSDWDQIKVPSCWTREGFEDLPKYSNVQMPFDESYPKVPKHNPTGIYHRKIDNIWPDRRTIIHFAGVESMFYLYLNGQEIGMSKASRTPVEFDLSAYLQVGENDLQVKVIRWSDGSYIEDQDHWRMAGIFRDVYLYSSKDKYFEDLFAKAELNEDLKGGKLTCEVRLASRQRDLEPHRVEFSLYDNLKNRLWTGGKKCFVSPQQAKFFDNQDENTVYHHILKLETALDSVIPWNAEKPYQYTLIATLYDKNDQIFDCVKTRIGFKRIEIKNQELLINGQAVLIKGVNRHEHDEYTGKVVSRETMIKDIKLLKQFNFNAVRNAHYPQPELWYELCNEYGLYVIDEANLESHNDYDTICRDPQYAPAFLNRVMRMFHSHKNHACIFQWSTGNESGYGPNHDMAIGYLRSVDSSRIIQCEGAIHQEWNQTGPVNTAYHGMATDTFCPMYPEIEGMLDWAKDRQNDPRPYMPCEYNHAMGNSNGSLKDYWKAFREVHGLQGGFIWDWVDQGLAEYDQDGEKYWAYGGDYDEEIHDFDFCINGMVLPDRTPKPGMYEFKKCAEPILVEQIDRLTYKIINDQYFSDFSNIAMRWTVEVNGLVVQEGSEANLTINAQDSLDYSLNLNALSAPENAKISVNFFFTYREASSWHDAGQEITFSQFFIKADVHEGSVKDTPKVLLRLQDNKIFCGEQEILVPEINLFRACTDNDTIRAWTGQEHKIGTQWLAAGLNKLKLQSETFADEDGTIIIDRSYLAKDKQINHKMTLSPSLEFYHEFNIPEDLPSLARIGVKYKIPKSYEYVQWLGLGPHENYCDRDYGARYSLYSNTVADHYVPYILPQAHGNRSGVNKLNLSNGQASFDFQGEFEFSLSPWSEDELINSFHTHELKSKGQEDFYWLNLDLKHRGVGSGSCGPTTRPEYCIPAKNYTFKYSIES</sequence>
<dbReference type="GO" id="GO:0004565">
    <property type="term" value="F:beta-galactosidase activity"/>
    <property type="evidence" value="ECO:0007669"/>
    <property type="project" value="UniProtKB-EC"/>
</dbReference>
<evidence type="ECO:0000256" key="7">
    <source>
        <dbReference type="RuleBase" id="RU361154"/>
    </source>
</evidence>
<dbReference type="RefSeq" id="WP_007277601.1">
    <property type="nucleotide sequence ID" value="NZ_ABCK01000004.1"/>
</dbReference>
<evidence type="ECO:0000256" key="4">
    <source>
        <dbReference type="ARBA" id="ARBA00022801"/>
    </source>
</evidence>
<organism evidence="9 10">
    <name type="scientific">Lentisphaera araneosa HTCC2155</name>
    <dbReference type="NCBI Taxonomy" id="313628"/>
    <lineage>
        <taxon>Bacteria</taxon>
        <taxon>Pseudomonadati</taxon>
        <taxon>Lentisphaerota</taxon>
        <taxon>Lentisphaeria</taxon>
        <taxon>Lentisphaerales</taxon>
        <taxon>Lentisphaeraceae</taxon>
        <taxon>Lentisphaera</taxon>
    </lineage>
</organism>
<dbReference type="SMART" id="SM01038">
    <property type="entry name" value="Bgal_small_N"/>
    <property type="match status" value="1"/>
</dbReference>
<dbReference type="EC" id="3.2.1.23" evidence="3 7"/>
<dbReference type="GO" id="GO:0009341">
    <property type="term" value="C:beta-galactosidase complex"/>
    <property type="evidence" value="ECO:0007669"/>
    <property type="project" value="InterPro"/>
</dbReference>
<dbReference type="SUPFAM" id="SSF49785">
    <property type="entry name" value="Galactose-binding domain-like"/>
    <property type="match status" value="1"/>
</dbReference>
<dbReference type="Gene3D" id="2.60.40.10">
    <property type="entry name" value="Immunoglobulins"/>
    <property type="match status" value="2"/>
</dbReference>
<dbReference type="InterPro" id="IPR006102">
    <property type="entry name" value="Ig-like_GH2"/>
</dbReference>
<dbReference type="InterPro" id="IPR006101">
    <property type="entry name" value="Glyco_hydro_2"/>
</dbReference>
<dbReference type="InterPro" id="IPR050347">
    <property type="entry name" value="Bact_Beta-galactosidase"/>
</dbReference>
<dbReference type="InterPro" id="IPR023230">
    <property type="entry name" value="Glyco_hydro_2_CS"/>
</dbReference>
<dbReference type="eggNOG" id="COG3250">
    <property type="taxonomic scope" value="Bacteria"/>
</dbReference>
<dbReference type="Gene3D" id="2.60.120.260">
    <property type="entry name" value="Galactose-binding domain-like"/>
    <property type="match status" value="1"/>
</dbReference>
<dbReference type="Gene3D" id="3.20.20.80">
    <property type="entry name" value="Glycosidases"/>
    <property type="match status" value="1"/>
</dbReference>
<dbReference type="InterPro" id="IPR006103">
    <property type="entry name" value="Glyco_hydro_2_cat"/>
</dbReference>
<keyword evidence="4 7" id="KW-0378">Hydrolase</keyword>
<evidence type="ECO:0000256" key="5">
    <source>
        <dbReference type="ARBA" id="ARBA00023295"/>
    </source>
</evidence>
<dbReference type="SUPFAM" id="SSF51445">
    <property type="entry name" value="(Trans)glycosidases"/>
    <property type="match status" value="1"/>
</dbReference>
<keyword evidence="5 7" id="KW-0326">Glycosidase</keyword>
<reference evidence="9 10" key="1">
    <citation type="journal article" date="2010" name="J. Bacteriol.">
        <title>Genome sequence of Lentisphaera araneosa HTCC2155T, the type species of the order Lentisphaerales in the phylum Lentisphaerae.</title>
        <authorList>
            <person name="Thrash J.C."/>
            <person name="Cho J.C."/>
            <person name="Vergin K.L."/>
            <person name="Morris R.M."/>
            <person name="Giovannoni S.J."/>
        </authorList>
    </citation>
    <scope>NUCLEOTIDE SEQUENCE [LARGE SCALE GENOMIC DNA]</scope>
    <source>
        <strain evidence="9 10">HTCC2155</strain>
    </source>
</reference>
<comment type="similarity">
    <text evidence="2 7">Belongs to the glycosyl hydrolase 2 family.</text>
</comment>
<dbReference type="InterPro" id="IPR036156">
    <property type="entry name" value="Beta-gal/glucu_dom_sf"/>
</dbReference>
<feature type="domain" description="Beta galactosidase small chain/" evidence="8">
    <location>
        <begin position="736"/>
        <end position="990"/>
    </location>
</feature>
<evidence type="ECO:0000259" key="8">
    <source>
        <dbReference type="SMART" id="SM01038"/>
    </source>
</evidence>
<dbReference type="InterPro" id="IPR004199">
    <property type="entry name" value="B-gal_small/dom_5"/>
</dbReference>
<dbReference type="InterPro" id="IPR011013">
    <property type="entry name" value="Gal_mutarotase_sf_dom"/>
</dbReference>
<dbReference type="OrthoDB" id="9758603at2"/>
<comment type="caution">
    <text evidence="9">The sequence shown here is derived from an EMBL/GenBank/DDBJ whole genome shotgun (WGS) entry which is preliminary data.</text>
</comment>
<evidence type="ECO:0000256" key="3">
    <source>
        <dbReference type="ARBA" id="ARBA00012756"/>
    </source>
</evidence>
<dbReference type="PANTHER" id="PTHR46323:SF2">
    <property type="entry name" value="BETA-GALACTOSIDASE"/>
    <property type="match status" value="1"/>
</dbReference>
<name>A6DI70_9BACT</name>
<comment type="catalytic activity">
    <reaction evidence="1 7">
        <text>Hydrolysis of terminal non-reducing beta-D-galactose residues in beta-D-galactosides.</text>
        <dbReference type="EC" id="3.2.1.23"/>
    </reaction>
</comment>
<dbReference type="PANTHER" id="PTHR46323">
    <property type="entry name" value="BETA-GALACTOSIDASE"/>
    <property type="match status" value="1"/>
</dbReference>
<evidence type="ECO:0000256" key="2">
    <source>
        <dbReference type="ARBA" id="ARBA00007401"/>
    </source>
</evidence>
<dbReference type="InterPro" id="IPR032312">
    <property type="entry name" value="LacZ_4"/>
</dbReference>
<dbReference type="EMBL" id="ABCK01000004">
    <property type="protein sequence ID" value="EDM28724.1"/>
    <property type="molecule type" value="Genomic_DNA"/>
</dbReference>
<dbReference type="Proteomes" id="UP000004947">
    <property type="component" value="Unassembled WGS sequence"/>
</dbReference>
<gene>
    <name evidence="9" type="primary">lacZ</name>
    <name evidence="9" type="ORF">LNTAR_09144</name>
</gene>